<dbReference type="EMBL" id="NMTQ01000037">
    <property type="protein sequence ID" value="PDX57485.1"/>
    <property type="molecule type" value="Genomic_DNA"/>
</dbReference>
<reference evidence="1 2" key="1">
    <citation type="journal article" date="2017" name="Front. Microbiol.">
        <title>New Insights into the Diversity of the Genus Faecalibacterium.</title>
        <authorList>
            <person name="Benevides L."/>
            <person name="Burman S."/>
            <person name="Martin R."/>
            <person name="Robert V."/>
            <person name="Thomas M."/>
            <person name="Miquel S."/>
            <person name="Chain F."/>
            <person name="Sokol H."/>
            <person name="Bermudez-Humaran L.G."/>
            <person name="Morrison M."/>
            <person name="Langella P."/>
            <person name="Azevedo V.A."/>
            <person name="Chatel J.M."/>
            <person name="Soares S."/>
        </authorList>
    </citation>
    <scope>NUCLEOTIDE SEQUENCE [LARGE SCALE GENOMIC DNA]</scope>
    <source>
        <strain evidence="2">CNCM I-4540</strain>
    </source>
</reference>
<proteinExistence type="predicted"/>
<protein>
    <submittedName>
        <fullName evidence="1">Uncharacterized protein</fullName>
    </submittedName>
</protein>
<organism evidence="1 2">
    <name type="scientific">Faecalibacterium langellae</name>
    <dbReference type="NCBI Taxonomy" id="3435293"/>
    <lineage>
        <taxon>Bacteria</taxon>
        <taxon>Bacillati</taxon>
        <taxon>Bacillota</taxon>
        <taxon>Clostridia</taxon>
        <taxon>Eubacteriales</taxon>
        <taxon>Oscillospiraceae</taxon>
        <taxon>Faecalibacterium</taxon>
    </lineage>
</organism>
<keyword evidence="2" id="KW-1185">Reference proteome</keyword>
<dbReference type="AlphaFoldDB" id="A0A2A6Z7X7"/>
<evidence type="ECO:0000313" key="1">
    <source>
        <dbReference type="EMBL" id="PDX57485.1"/>
    </source>
</evidence>
<gene>
    <name evidence="1" type="ORF">CGS46_13270</name>
</gene>
<evidence type="ECO:0000313" key="2">
    <source>
        <dbReference type="Proteomes" id="UP000220752"/>
    </source>
</evidence>
<name>A0A2A6Z7X7_9FIRM</name>
<sequence length="107" mass="11628">MSKELVLICNEDGKWQAYESDHSVVIVCASQEEQDRACEVLSKIGTDDDLRDAIFTSPAAIAAKLKAYCESKDQNCGGCAFNKSKGCALRNPPPEWEIEAGEGKEDG</sequence>
<dbReference type="Proteomes" id="UP000220752">
    <property type="component" value="Unassembled WGS sequence"/>
</dbReference>
<accession>A0A2A6Z7X7</accession>
<comment type="caution">
    <text evidence="1">The sequence shown here is derived from an EMBL/GenBank/DDBJ whole genome shotgun (WGS) entry which is preliminary data.</text>
</comment>